<evidence type="ECO:0000313" key="11">
    <source>
        <dbReference type="EMBL" id="CAA0808775.1"/>
    </source>
</evidence>
<dbReference type="GO" id="GO:0003723">
    <property type="term" value="F:RNA binding"/>
    <property type="evidence" value="ECO:0007669"/>
    <property type="project" value="UniProtKB-KW"/>
</dbReference>
<dbReference type="Pfam" id="PF10150">
    <property type="entry name" value="RNase_E_G"/>
    <property type="match status" value="1"/>
</dbReference>
<dbReference type="SUPFAM" id="SSF50249">
    <property type="entry name" value="Nucleic acid-binding proteins"/>
    <property type="match status" value="1"/>
</dbReference>
<dbReference type="EMBL" id="CACSLK010003174">
    <property type="protein sequence ID" value="CAA0808775.1"/>
    <property type="molecule type" value="Genomic_DNA"/>
</dbReference>
<dbReference type="GO" id="GO:0046872">
    <property type="term" value="F:metal ion binding"/>
    <property type="evidence" value="ECO:0007669"/>
    <property type="project" value="UniProtKB-KW"/>
</dbReference>
<comment type="similarity">
    <text evidence="2">Belongs to the RNase E/G family.</text>
</comment>
<dbReference type="InterPro" id="IPR019307">
    <property type="entry name" value="RNA-bd_AU-1/RNase_E/G"/>
</dbReference>
<dbReference type="GO" id="GO:0005737">
    <property type="term" value="C:cytoplasm"/>
    <property type="evidence" value="ECO:0007669"/>
    <property type="project" value="TreeGrafter"/>
</dbReference>
<comment type="caution">
    <text evidence="11">The sequence shown here is derived from an EMBL/GenBank/DDBJ whole genome shotgun (WGS) entry which is preliminary data.</text>
</comment>
<keyword evidence="6" id="KW-0378">Hydrolase</keyword>
<organism evidence="11 12">
    <name type="scientific">Striga hermonthica</name>
    <name type="common">Purple witchweed</name>
    <name type="synonym">Buchnera hermonthica</name>
    <dbReference type="NCBI Taxonomy" id="68872"/>
    <lineage>
        <taxon>Eukaryota</taxon>
        <taxon>Viridiplantae</taxon>
        <taxon>Streptophyta</taxon>
        <taxon>Embryophyta</taxon>
        <taxon>Tracheophyta</taxon>
        <taxon>Spermatophyta</taxon>
        <taxon>Magnoliopsida</taxon>
        <taxon>eudicotyledons</taxon>
        <taxon>Gunneridae</taxon>
        <taxon>Pentapetalae</taxon>
        <taxon>asterids</taxon>
        <taxon>lamiids</taxon>
        <taxon>Lamiales</taxon>
        <taxon>Orobanchaceae</taxon>
        <taxon>Buchnereae</taxon>
        <taxon>Striga</taxon>
    </lineage>
</organism>
<dbReference type="GO" id="GO:0004519">
    <property type="term" value="F:endonuclease activity"/>
    <property type="evidence" value="ECO:0007669"/>
    <property type="project" value="UniProtKB-KW"/>
</dbReference>
<feature type="domain" description="RNA-binding protein AU-1/Ribonuclease E/G" evidence="10">
    <location>
        <begin position="467"/>
        <end position="746"/>
    </location>
</feature>
<keyword evidence="5" id="KW-0255">Endonuclease</keyword>
<dbReference type="GO" id="GO:0006364">
    <property type="term" value="P:rRNA processing"/>
    <property type="evidence" value="ECO:0007669"/>
    <property type="project" value="TreeGrafter"/>
</dbReference>
<evidence type="ECO:0000256" key="6">
    <source>
        <dbReference type="ARBA" id="ARBA00022801"/>
    </source>
</evidence>
<evidence type="ECO:0000256" key="2">
    <source>
        <dbReference type="ARBA" id="ARBA00005522"/>
    </source>
</evidence>
<comment type="function">
    <text evidence="9">Involved in intercistronic processing of primary transcripts from chloroplast operons. The endonucleolytic activity of the enzyme depends on the number of phosphates at the 5' end, is inhibited by structured RNA, and preferentially cleaves A/U-rich sequences.</text>
</comment>
<dbReference type="AlphaFoldDB" id="A0A9N7R310"/>
<keyword evidence="7" id="KW-0460">Magnesium</keyword>
<evidence type="ECO:0000256" key="1">
    <source>
        <dbReference type="ARBA" id="ARBA00001946"/>
    </source>
</evidence>
<dbReference type="InterPro" id="IPR012340">
    <property type="entry name" value="NA-bd_OB-fold"/>
</dbReference>
<dbReference type="GO" id="GO:0004540">
    <property type="term" value="F:RNA nuclease activity"/>
    <property type="evidence" value="ECO:0007669"/>
    <property type="project" value="InterPro"/>
</dbReference>
<evidence type="ECO:0000256" key="7">
    <source>
        <dbReference type="ARBA" id="ARBA00022842"/>
    </source>
</evidence>
<evidence type="ECO:0000313" key="12">
    <source>
        <dbReference type="Proteomes" id="UP001153555"/>
    </source>
</evidence>
<reference evidence="11" key="1">
    <citation type="submission" date="2019-12" db="EMBL/GenBank/DDBJ databases">
        <authorList>
            <person name="Scholes J."/>
        </authorList>
    </citation>
    <scope>NUCLEOTIDE SEQUENCE</scope>
</reference>
<evidence type="ECO:0000259" key="10">
    <source>
        <dbReference type="Pfam" id="PF10150"/>
    </source>
</evidence>
<keyword evidence="8" id="KW-0694">RNA-binding</keyword>
<protein>
    <submittedName>
        <fullName evidence="11">Ribonuclease E/G-like protein- chloroplastic</fullName>
    </submittedName>
</protein>
<proteinExistence type="inferred from homology"/>
<dbReference type="Gene3D" id="2.40.50.140">
    <property type="entry name" value="Nucleic acid-binding proteins"/>
    <property type="match status" value="1"/>
</dbReference>
<keyword evidence="4" id="KW-0479">Metal-binding</keyword>
<dbReference type="PANTHER" id="PTHR30001:SF1">
    <property type="entry name" value="RIBONUCLEASE E_G-LIKE PROTEIN, CHLOROPLASTIC"/>
    <property type="match status" value="1"/>
</dbReference>
<dbReference type="PANTHER" id="PTHR30001">
    <property type="entry name" value="RIBONUCLEASE"/>
    <property type="match status" value="1"/>
</dbReference>
<dbReference type="Proteomes" id="UP001153555">
    <property type="component" value="Unassembled WGS sequence"/>
</dbReference>
<dbReference type="OrthoDB" id="6123450at2759"/>
<gene>
    <name evidence="11" type="ORF">SHERM_11001</name>
</gene>
<keyword evidence="3" id="KW-0540">Nuclease</keyword>
<accession>A0A9N7R310</accession>
<evidence type="ECO:0000256" key="9">
    <source>
        <dbReference type="ARBA" id="ARBA00023436"/>
    </source>
</evidence>
<comment type="cofactor">
    <cofactor evidence="1">
        <name>Mg(2+)</name>
        <dbReference type="ChEBI" id="CHEBI:18420"/>
    </cofactor>
</comment>
<evidence type="ECO:0000256" key="4">
    <source>
        <dbReference type="ARBA" id="ARBA00022723"/>
    </source>
</evidence>
<evidence type="ECO:0000256" key="5">
    <source>
        <dbReference type="ARBA" id="ARBA00022759"/>
    </source>
</evidence>
<keyword evidence="12" id="KW-1185">Reference proteome</keyword>
<evidence type="ECO:0000256" key="3">
    <source>
        <dbReference type="ARBA" id="ARBA00022722"/>
    </source>
</evidence>
<evidence type="ECO:0000256" key="8">
    <source>
        <dbReference type="ARBA" id="ARBA00022884"/>
    </source>
</evidence>
<dbReference type="NCBIfam" id="TIGR00757">
    <property type="entry name" value="RNaseEG"/>
    <property type="match status" value="1"/>
</dbReference>
<sequence length="902" mass="100979">MKEDMLTSSDILWRPGVQFLMLAHSPSQRYKKQTTKLRSHGRRRPVAHLYQSLMDNRDYRFFIPPLLRDERGTVKSHPSGSLASRFFCGARNARKKSNLGETFSTQEQLIEEPWLSQPSIGMQRAVNSYTDIDNGVEKSKFLNQSSLSEDFSHKLDYDEKGSNSSVSENTFLMNYLVEEPWIFDSFTVTSEGEIVSSAFSNESGEDKVTLSVFDEQQKSIPENLLHEKKSNMTSKDSVSTVILINSSVCTVQRIAILENNQLVELLLEPVETKVQCGDVYLGVVTQLAPNMGGAFVNIGIPRACFMDIKFYMKPFILPFSHSPMKEKEVRGPMSDKSGVEVDFPKTGAFFSGVEESDEVECDQSEDEFEGEENHFHCDDVLDSINENVNGGLVRDGSEVDLQKSLEQLNGDVEQLGARTGDLDANSEVLVTRKTKWATVKKGSKIIVQVIKEGLGTKSPTVTAYPNLCSRFWVLSTCVKKIGVSKKIGGAERKRLRTIAETLRPPGFGLTVRTAAFGHSLEELQKDLEGLLSTWKNIVDHAISATLAADEGIDGAVPVMLHKAMGQTLSVVQDIFNKKVKSMVVDSPRTYHEVTNYLQDIDPSLCERVELYSKRTPIFDEYNIEEEINNILSKRVRLANGGYLVIEQTEALVSIDVNGGQGVLGQGTSQEKAVLKVNLAAAKQIARELRLRDVGGIIVVDFIDMRYGANRRKVYQEVKKAVKRDRSKVDVCELSRNGIMEITRKRVRPSVSFMISEPCTYCHATGRVEALDTSFSKIEHEICRLLATTEQKSEPENPKTWPRFVLRVNGDMCKYMTTGRRTRLAVLSSSLKVWILLKVARGFSRGVFELKLLLPGEDTGEMHENQGIPSPIVRFKDVITHSFTTPPQITISPTKIRKPGPES</sequence>
<name>A0A9N7R310_STRHE</name>
<dbReference type="GO" id="GO:0016787">
    <property type="term" value="F:hydrolase activity"/>
    <property type="evidence" value="ECO:0007669"/>
    <property type="project" value="UniProtKB-KW"/>
</dbReference>
<dbReference type="InterPro" id="IPR004659">
    <property type="entry name" value="RNase_E/G"/>
</dbReference>